<dbReference type="EMBL" id="OX395140">
    <property type="protein sequence ID" value="CAI5793942.1"/>
    <property type="molecule type" value="Genomic_DNA"/>
</dbReference>
<evidence type="ECO:0000313" key="12">
    <source>
        <dbReference type="EMBL" id="CAI5793942.1"/>
    </source>
</evidence>
<sequence>MKKEVWLMLMVAFVANVPQLPANPLKCKQDEYLDDQGRCSPCLKCGPGTEPSKECGYGEGGSGHCVPCPPRRFKNNLSHLGCKPCVSCSLLNRIQRHNCSSILNAACGECYPGFYRKIQIGGERAQECIPCTRRTPSSELDCDSEESVVPVKYPIPATQDLLFVVLTLTTFIITGLALVTVTILYCKRIWKNHCQHACQSSQDLSDQEETFQDSAMSAAFPCRTFLSNSFSVAIKRLSPWQRPQEGLAEAVHFVSRVPGVHRPFQEPDRDFVQVIPASNQAPLGRSLAEHQHFFRDSGYSDYSLTDLRQDCGAAPSGPPVAPVSSCATERLDHWPHAPVECTELDLQNLSTQADVLATIREENHHGEGAAEAGSSSGLELNPTTPECPACRETEAWLAPQSFSSFQNLTVESREQPVSHPTSSALEQKTIEGKIRGCPLLLLLFWLF</sequence>
<feature type="domain" description="TNFR-Cys" evidence="11">
    <location>
        <begin position="27"/>
        <end position="65"/>
    </location>
</feature>
<evidence type="ECO:0000256" key="1">
    <source>
        <dbReference type="ARBA" id="ARBA00004167"/>
    </source>
</evidence>
<feature type="transmembrane region" description="Helical" evidence="9">
    <location>
        <begin position="161"/>
        <end position="186"/>
    </location>
</feature>
<keyword evidence="7 12" id="KW-0675">Receptor</keyword>
<dbReference type="Gene3D" id="2.10.50.10">
    <property type="entry name" value="Tumor Necrosis Factor Receptor, subunit A, domain 2"/>
    <property type="match status" value="1"/>
</dbReference>
<keyword evidence="5 9" id="KW-0472">Membrane</keyword>
<evidence type="ECO:0000256" key="6">
    <source>
        <dbReference type="ARBA" id="ARBA00023157"/>
    </source>
</evidence>
<evidence type="ECO:0000256" key="4">
    <source>
        <dbReference type="ARBA" id="ARBA00022989"/>
    </source>
</evidence>
<evidence type="ECO:0000256" key="2">
    <source>
        <dbReference type="ARBA" id="ARBA00022692"/>
    </source>
</evidence>
<keyword evidence="3" id="KW-0677">Repeat</keyword>
<dbReference type="GO" id="GO:0046330">
    <property type="term" value="P:positive regulation of JNK cascade"/>
    <property type="evidence" value="ECO:0007669"/>
    <property type="project" value="InterPro"/>
</dbReference>
<keyword evidence="13" id="KW-1185">Reference proteome</keyword>
<dbReference type="AlphaFoldDB" id="A0AA35PR58"/>
<accession>A0AA35PR58</accession>
<evidence type="ECO:0000256" key="3">
    <source>
        <dbReference type="ARBA" id="ARBA00022737"/>
    </source>
</evidence>
<dbReference type="PANTHER" id="PTHR12120:SF8">
    <property type="entry name" value="TUMOR NECROSIS FACTOR RECEPTOR SUPERFAMILY MEMBER 27"/>
    <property type="match status" value="1"/>
</dbReference>
<gene>
    <name evidence="12" type="ORF">PODLI_1B006881</name>
</gene>
<dbReference type="PROSITE" id="PS00652">
    <property type="entry name" value="TNFR_NGFR_1"/>
    <property type="match status" value="2"/>
</dbReference>
<keyword evidence="2 9" id="KW-0812">Transmembrane</keyword>
<dbReference type="GO" id="GO:0038023">
    <property type="term" value="F:signaling receptor activity"/>
    <property type="evidence" value="ECO:0007669"/>
    <property type="project" value="InterPro"/>
</dbReference>
<evidence type="ECO:0000259" key="11">
    <source>
        <dbReference type="PROSITE" id="PS00652"/>
    </source>
</evidence>
<name>A0AA35PR58_9SAUR</name>
<reference evidence="12" key="1">
    <citation type="submission" date="2022-12" db="EMBL/GenBank/DDBJ databases">
        <authorList>
            <person name="Alioto T."/>
            <person name="Alioto T."/>
            <person name="Gomez Garrido J."/>
        </authorList>
    </citation>
    <scope>NUCLEOTIDE SEQUENCE</scope>
</reference>
<dbReference type="Proteomes" id="UP001178461">
    <property type="component" value="Chromosome Z"/>
</dbReference>
<dbReference type="InterPro" id="IPR001368">
    <property type="entry name" value="TNFR/NGFR_Cys_rich_reg"/>
</dbReference>
<feature type="signal peptide" evidence="10">
    <location>
        <begin position="1"/>
        <end position="22"/>
    </location>
</feature>
<comment type="subcellular location">
    <subcellularLocation>
        <location evidence="1">Membrane</location>
        <topology evidence="1">Single-pass membrane protein</topology>
    </subcellularLocation>
</comment>
<keyword evidence="8" id="KW-0325">Glycoprotein</keyword>
<dbReference type="GO" id="GO:0043123">
    <property type="term" value="P:positive regulation of canonical NF-kappaB signal transduction"/>
    <property type="evidence" value="ECO:0007669"/>
    <property type="project" value="InterPro"/>
</dbReference>
<organism evidence="12 13">
    <name type="scientific">Podarcis lilfordi</name>
    <name type="common">Lilford's wall lizard</name>
    <dbReference type="NCBI Taxonomy" id="74358"/>
    <lineage>
        <taxon>Eukaryota</taxon>
        <taxon>Metazoa</taxon>
        <taxon>Chordata</taxon>
        <taxon>Craniata</taxon>
        <taxon>Vertebrata</taxon>
        <taxon>Euteleostomi</taxon>
        <taxon>Lepidosauria</taxon>
        <taxon>Squamata</taxon>
        <taxon>Bifurcata</taxon>
        <taxon>Unidentata</taxon>
        <taxon>Episquamata</taxon>
        <taxon>Laterata</taxon>
        <taxon>Lacertibaenia</taxon>
        <taxon>Lacertidae</taxon>
        <taxon>Podarcis</taxon>
    </lineage>
</organism>
<evidence type="ECO:0000256" key="10">
    <source>
        <dbReference type="SAM" id="SignalP"/>
    </source>
</evidence>
<evidence type="ECO:0000256" key="7">
    <source>
        <dbReference type="ARBA" id="ARBA00023170"/>
    </source>
</evidence>
<keyword evidence="6" id="KW-1015">Disulfide bond</keyword>
<feature type="domain" description="TNFR-Cys" evidence="11">
    <location>
        <begin position="68"/>
        <end position="107"/>
    </location>
</feature>
<evidence type="ECO:0000256" key="5">
    <source>
        <dbReference type="ARBA" id="ARBA00023136"/>
    </source>
</evidence>
<keyword evidence="4 9" id="KW-1133">Transmembrane helix</keyword>
<keyword evidence="10" id="KW-0732">Signal</keyword>
<feature type="chain" id="PRO_5041470175" evidence="10">
    <location>
        <begin position="23"/>
        <end position="447"/>
    </location>
</feature>
<evidence type="ECO:0000313" key="13">
    <source>
        <dbReference type="Proteomes" id="UP001178461"/>
    </source>
</evidence>
<dbReference type="GO" id="GO:0005886">
    <property type="term" value="C:plasma membrane"/>
    <property type="evidence" value="ECO:0007669"/>
    <property type="project" value="TreeGrafter"/>
</dbReference>
<dbReference type="InterPro" id="IPR047526">
    <property type="entry name" value="TNR19/27/EDAR"/>
</dbReference>
<protein>
    <submittedName>
        <fullName evidence="12">Tumor necrosis factor receptor superfamily member 27 isoform X1</fullName>
    </submittedName>
</protein>
<dbReference type="PANTHER" id="PTHR12120">
    <property type="entry name" value="TNFR-CYS DOMAIN-CONTAINING PROTEIN"/>
    <property type="match status" value="1"/>
</dbReference>
<evidence type="ECO:0000256" key="8">
    <source>
        <dbReference type="ARBA" id="ARBA00023180"/>
    </source>
</evidence>
<proteinExistence type="predicted"/>
<evidence type="ECO:0000256" key="9">
    <source>
        <dbReference type="SAM" id="Phobius"/>
    </source>
</evidence>